<dbReference type="RefSeq" id="WP_233211853.1">
    <property type="nucleotide sequence ID" value="NZ_BSQD01000002.1"/>
</dbReference>
<reference evidence="2" key="1">
    <citation type="submission" date="2017-04" db="EMBL/GenBank/DDBJ databases">
        <authorList>
            <person name="Varghese N."/>
            <person name="Submissions S."/>
        </authorList>
    </citation>
    <scope>NUCLEOTIDE SEQUENCE [LARGE SCALE GENOMIC DNA]</scope>
    <source>
        <strain evidence="2">Ballard 720</strain>
    </source>
</reference>
<gene>
    <name evidence="1" type="ORF">SAMN06295900_10299</name>
</gene>
<evidence type="ECO:0000313" key="1">
    <source>
        <dbReference type="EMBL" id="SMF04720.1"/>
    </source>
</evidence>
<dbReference type="AlphaFoldDB" id="A0A1X7CXG0"/>
<dbReference type="Proteomes" id="UP000192911">
    <property type="component" value="Unassembled WGS sequence"/>
</dbReference>
<dbReference type="EMBL" id="FXAH01000002">
    <property type="protein sequence ID" value="SMF04720.1"/>
    <property type="molecule type" value="Genomic_DNA"/>
</dbReference>
<keyword evidence="2" id="KW-1185">Reference proteome</keyword>
<dbReference type="STRING" id="28094.SAMN06295900_10299"/>
<organism evidence="1 2">
    <name type="scientific">Trinickia caryophylli</name>
    <name type="common">Paraburkholderia caryophylli</name>
    <dbReference type="NCBI Taxonomy" id="28094"/>
    <lineage>
        <taxon>Bacteria</taxon>
        <taxon>Pseudomonadati</taxon>
        <taxon>Pseudomonadota</taxon>
        <taxon>Betaproteobacteria</taxon>
        <taxon>Burkholderiales</taxon>
        <taxon>Burkholderiaceae</taxon>
        <taxon>Trinickia</taxon>
    </lineage>
</organism>
<protein>
    <submittedName>
        <fullName evidence="1">Uncharacterized protein</fullName>
    </submittedName>
</protein>
<accession>A0A1X7CXG0</accession>
<evidence type="ECO:0000313" key="2">
    <source>
        <dbReference type="Proteomes" id="UP000192911"/>
    </source>
</evidence>
<sequence>MMGALAITGCGDTPADMRVKGIVWQADDATTRPAGDWDLLGAHELLIQWIVVDETAFVPHTGWREARQLPDFERIGREPWARNVILGLAGYMDERRARANVEKLAEMSAPLARLPLGLHVTGYYFPVEIDPTWRDAPNAFARALGKLPRPLWVTVYDSANVGAQTLADWLASWLPGDVGIFFQDGCGVDARVPRVAREYLDVLASRLGKDRVRVIAEAFRPSARGGFRSASADELRAQLTEYGGYGVYLFDGPHYVSAALTRALAPRAAKRRDAATAATAGRHGISSVPSD</sequence>
<name>A0A1X7CXG0_TRICW</name>
<proteinExistence type="predicted"/>
<dbReference type="GeneID" id="95552577"/>